<evidence type="ECO:0000256" key="6">
    <source>
        <dbReference type="SAM" id="Phobius"/>
    </source>
</evidence>
<keyword evidence="2" id="KW-0813">Transport</keyword>
<evidence type="ECO:0000313" key="8">
    <source>
        <dbReference type="Proteomes" id="UP000186601"/>
    </source>
</evidence>
<dbReference type="Proteomes" id="UP000186601">
    <property type="component" value="Unassembled WGS sequence"/>
</dbReference>
<protein>
    <submittedName>
        <fullName evidence="7">Uncharacterized protein</fullName>
    </submittedName>
</protein>
<evidence type="ECO:0000256" key="3">
    <source>
        <dbReference type="ARBA" id="ARBA00022692"/>
    </source>
</evidence>
<dbReference type="AlphaFoldDB" id="A0A2R6RPK0"/>
<evidence type="ECO:0000256" key="5">
    <source>
        <dbReference type="ARBA" id="ARBA00023136"/>
    </source>
</evidence>
<dbReference type="Gene3D" id="1.20.1740.10">
    <property type="entry name" value="Amino acid/polyamine transporter I"/>
    <property type="match status" value="1"/>
</dbReference>
<keyword evidence="5 6" id="KW-0472">Membrane</keyword>
<organism evidence="7 8">
    <name type="scientific">Hermanssonia centrifuga</name>
    <dbReference type="NCBI Taxonomy" id="98765"/>
    <lineage>
        <taxon>Eukaryota</taxon>
        <taxon>Fungi</taxon>
        <taxon>Dikarya</taxon>
        <taxon>Basidiomycota</taxon>
        <taxon>Agaricomycotina</taxon>
        <taxon>Agaricomycetes</taxon>
        <taxon>Polyporales</taxon>
        <taxon>Meruliaceae</taxon>
        <taxon>Hermanssonia</taxon>
    </lineage>
</organism>
<keyword evidence="8" id="KW-1185">Reference proteome</keyword>
<dbReference type="Pfam" id="PF13520">
    <property type="entry name" value="AA_permease_2"/>
    <property type="match status" value="1"/>
</dbReference>
<name>A0A2R6RPK0_9APHY</name>
<evidence type="ECO:0000256" key="1">
    <source>
        <dbReference type="ARBA" id="ARBA00004141"/>
    </source>
</evidence>
<gene>
    <name evidence="7" type="ORF">PHLCEN_2v2274</name>
</gene>
<proteinExistence type="predicted"/>
<dbReference type="GO" id="GO:0016020">
    <property type="term" value="C:membrane"/>
    <property type="evidence" value="ECO:0007669"/>
    <property type="project" value="UniProtKB-SubCell"/>
</dbReference>
<dbReference type="InterPro" id="IPR002293">
    <property type="entry name" value="AA/rel_permease1"/>
</dbReference>
<comment type="caution">
    <text evidence="7">The sequence shown here is derived from an EMBL/GenBank/DDBJ whole genome shotgun (WGS) entry which is preliminary data.</text>
</comment>
<evidence type="ECO:0000256" key="4">
    <source>
        <dbReference type="ARBA" id="ARBA00022989"/>
    </source>
</evidence>
<dbReference type="GO" id="GO:0022857">
    <property type="term" value="F:transmembrane transporter activity"/>
    <property type="evidence" value="ECO:0007669"/>
    <property type="project" value="InterPro"/>
</dbReference>
<evidence type="ECO:0000313" key="7">
    <source>
        <dbReference type="EMBL" id="PSS31947.1"/>
    </source>
</evidence>
<feature type="transmembrane region" description="Helical" evidence="6">
    <location>
        <begin position="12"/>
        <end position="36"/>
    </location>
</feature>
<reference evidence="7 8" key="1">
    <citation type="submission" date="2018-02" db="EMBL/GenBank/DDBJ databases">
        <title>Genome sequence of the basidiomycete white-rot fungus Phlebia centrifuga.</title>
        <authorList>
            <person name="Granchi Z."/>
            <person name="Peng M."/>
            <person name="de Vries R.P."/>
            <person name="Hilden K."/>
            <person name="Makela M.R."/>
            <person name="Grigoriev I."/>
            <person name="Riley R."/>
        </authorList>
    </citation>
    <scope>NUCLEOTIDE SEQUENCE [LARGE SCALE GENOMIC DNA]</scope>
    <source>
        <strain evidence="7 8">FBCC195</strain>
    </source>
</reference>
<dbReference type="STRING" id="98765.A0A2R6RPK0"/>
<evidence type="ECO:0000256" key="2">
    <source>
        <dbReference type="ARBA" id="ARBA00022448"/>
    </source>
</evidence>
<keyword evidence="4 6" id="KW-1133">Transmembrane helix</keyword>
<accession>A0A2R6RPK0</accession>
<dbReference type="EMBL" id="MLYV02000212">
    <property type="protein sequence ID" value="PSS31947.1"/>
    <property type="molecule type" value="Genomic_DNA"/>
</dbReference>
<feature type="transmembrane region" description="Helical" evidence="6">
    <location>
        <begin position="69"/>
        <end position="91"/>
    </location>
</feature>
<comment type="subcellular location">
    <subcellularLocation>
        <location evidence="1">Membrane</location>
        <topology evidence="1">Multi-pass membrane protein</topology>
    </subcellularLocation>
</comment>
<dbReference type="OrthoDB" id="3900342at2759"/>
<keyword evidence="3 6" id="KW-0812">Transmembrane</keyword>
<dbReference type="PANTHER" id="PTHR45649">
    <property type="entry name" value="AMINO-ACID PERMEASE BAT1"/>
    <property type="match status" value="1"/>
</dbReference>
<sequence>MAEELPEPRKDLPKAIAAQIILGTLTGLVYAVALMYSVSDLTGALATRNAGTFPLAAIYLQAMNNNISATMGLLFIVLLSVWIAGCGCYVTNGRTWWSMSRDGATPFSKFFSRASAKRSCPIEATIFCGIMTSALGAIQAASSTAFSDLAGSFVVLSTISYGETFWAFLN</sequence>
<dbReference type="PANTHER" id="PTHR45649:SF27">
    <property type="entry name" value="CHOLINE TRANSPORTER (EUROFUNG)"/>
    <property type="match status" value="1"/>
</dbReference>